<dbReference type="Proteomes" id="UP000799441">
    <property type="component" value="Unassembled WGS sequence"/>
</dbReference>
<evidence type="ECO:0000313" key="2">
    <source>
        <dbReference type="EMBL" id="KAF2719253.1"/>
    </source>
</evidence>
<dbReference type="AlphaFoldDB" id="A0A9P4Q293"/>
<feature type="compositionally biased region" description="Polar residues" evidence="1">
    <location>
        <begin position="255"/>
        <end position="265"/>
    </location>
</feature>
<dbReference type="EMBL" id="MU003813">
    <property type="protein sequence ID" value="KAF2719253.1"/>
    <property type="molecule type" value="Genomic_DNA"/>
</dbReference>
<feature type="region of interest" description="Disordered" evidence="1">
    <location>
        <begin position="253"/>
        <end position="289"/>
    </location>
</feature>
<gene>
    <name evidence="2" type="ORF">K431DRAFT_305277</name>
</gene>
<evidence type="ECO:0000313" key="3">
    <source>
        <dbReference type="Proteomes" id="UP000799441"/>
    </source>
</evidence>
<organism evidence="2 3">
    <name type="scientific">Polychaeton citri CBS 116435</name>
    <dbReference type="NCBI Taxonomy" id="1314669"/>
    <lineage>
        <taxon>Eukaryota</taxon>
        <taxon>Fungi</taxon>
        <taxon>Dikarya</taxon>
        <taxon>Ascomycota</taxon>
        <taxon>Pezizomycotina</taxon>
        <taxon>Dothideomycetes</taxon>
        <taxon>Dothideomycetidae</taxon>
        <taxon>Capnodiales</taxon>
        <taxon>Capnodiaceae</taxon>
        <taxon>Polychaeton</taxon>
    </lineage>
</organism>
<accession>A0A9P4Q293</accession>
<reference evidence="2" key="1">
    <citation type="journal article" date="2020" name="Stud. Mycol.">
        <title>101 Dothideomycetes genomes: a test case for predicting lifestyles and emergence of pathogens.</title>
        <authorList>
            <person name="Haridas S."/>
            <person name="Albert R."/>
            <person name="Binder M."/>
            <person name="Bloem J."/>
            <person name="Labutti K."/>
            <person name="Salamov A."/>
            <person name="Andreopoulos B."/>
            <person name="Baker S."/>
            <person name="Barry K."/>
            <person name="Bills G."/>
            <person name="Bluhm B."/>
            <person name="Cannon C."/>
            <person name="Castanera R."/>
            <person name="Culley D."/>
            <person name="Daum C."/>
            <person name="Ezra D."/>
            <person name="Gonzalez J."/>
            <person name="Henrissat B."/>
            <person name="Kuo A."/>
            <person name="Liang C."/>
            <person name="Lipzen A."/>
            <person name="Lutzoni F."/>
            <person name="Magnuson J."/>
            <person name="Mondo S."/>
            <person name="Nolan M."/>
            <person name="Ohm R."/>
            <person name="Pangilinan J."/>
            <person name="Park H.-J."/>
            <person name="Ramirez L."/>
            <person name="Alfaro M."/>
            <person name="Sun H."/>
            <person name="Tritt A."/>
            <person name="Yoshinaga Y."/>
            <person name="Zwiers L.-H."/>
            <person name="Turgeon B."/>
            <person name="Goodwin S."/>
            <person name="Spatafora J."/>
            <person name="Crous P."/>
            <person name="Grigoriev I."/>
        </authorList>
    </citation>
    <scope>NUCLEOTIDE SEQUENCE</scope>
    <source>
        <strain evidence="2">CBS 116435</strain>
    </source>
</reference>
<evidence type="ECO:0000256" key="1">
    <source>
        <dbReference type="SAM" id="MobiDB-lite"/>
    </source>
</evidence>
<protein>
    <submittedName>
        <fullName evidence="2">Uncharacterized protein</fullName>
    </submittedName>
</protein>
<proteinExistence type="predicted"/>
<sequence>MVLGVQPTPLHPFSGIFGGANRPIATPAALQLYGGLARTLANDKILALDEIVPELSRFSLQNGLHIYDAIRSFVNLYNLHANAYNKVYPPESQAVEMIYQRTIEAVTQTDLNAFADSTAFVEYLLQDTIRRYRDSPATLGQTQDERLETEAVVLRIFAEISYQNPTSQPLALAFYDTCNDFANGLLSLSDSRAAGNAVNIALEAVVVSRMTDRERQKCLRKLGEVMKNAPTGFRWRRMSSLGVLDRRGRELRRLTQGSGRRSSSPPEFGRVPGLLGPRNRRSRSVSHEWSDTEIKYQAREVIRVADVMKDQARKLERMVDW</sequence>
<keyword evidence="3" id="KW-1185">Reference proteome</keyword>
<comment type="caution">
    <text evidence="2">The sequence shown here is derived from an EMBL/GenBank/DDBJ whole genome shotgun (WGS) entry which is preliminary data.</text>
</comment>
<name>A0A9P4Q293_9PEZI</name>